<reference evidence="1 2" key="1">
    <citation type="submission" date="2021-01" db="EMBL/GenBank/DDBJ databases">
        <title>Actinoplanes sp. nov. LDG1-06 isolated from lichen.</title>
        <authorList>
            <person name="Saeng-In P."/>
            <person name="Phongsopitanun W."/>
            <person name="Kanchanasin P."/>
            <person name="Yuki M."/>
            <person name="Kudo T."/>
            <person name="Ohkuma M."/>
            <person name="Tanasupawat S."/>
        </authorList>
    </citation>
    <scope>NUCLEOTIDE SEQUENCE [LARGE SCALE GENOMIC DNA]</scope>
    <source>
        <strain evidence="1 2">LDG1-06</strain>
    </source>
</reference>
<comment type="caution">
    <text evidence="1">The sequence shown here is derived from an EMBL/GenBank/DDBJ whole genome shotgun (WGS) entry which is preliminary data.</text>
</comment>
<dbReference type="RefSeq" id="WP_203374103.1">
    <property type="nucleotide sequence ID" value="NZ_JAENHP010000001.1"/>
</dbReference>
<organism evidence="1 2">
    <name type="scientific">Paractinoplanes ovalisporus</name>
    <dbReference type="NCBI Taxonomy" id="2810368"/>
    <lineage>
        <taxon>Bacteria</taxon>
        <taxon>Bacillati</taxon>
        <taxon>Actinomycetota</taxon>
        <taxon>Actinomycetes</taxon>
        <taxon>Micromonosporales</taxon>
        <taxon>Micromonosporaceae</taxon>
        <taxon>Paractinoplanes</taxon>
    </lineage>
</organism>
<dbReference type="EMBL" id="JAENHP010000001">
    <property type="protein sequence ID" value="MBM2614190.1"/>
    <property type="molecule type" value="Genomic_DNA"/>
</dbReference>
<dbReference type="Proteomes" id="UP000632138">
    <property type="component" value="Unassembled WGS sequence"/>
</dbReference>
<keyword evidence="2" id="KW-1185">Reference proteome</keyword>
<name>A0ABS2A2X2_9ACTN</name>
<dbReference type="InterPro" id="IPR011989">
    <property type="entry name" value="ARM-like"/>
</dbReference>
<proteinExistence type="predicted"/>
<accession>A0ABS2A2X2</accession>
<evidence type="ECO:0008006" key="3">
    <source>
        <dbReference type="Google" id="ProtNLM"/>
    </source>
</evidence>
<gene>
    <name evidence="1" type="ORF">JIG36_01295</name>
</gene>
<sequence length="337" mass="35085">MVDWAGLRHAYGSAEDVPGNVAALGSADEDERREAFGELYTSIIHQGNRYSASAAAVPLLLDLVAEPSTPERDLPLYLLGLIAVGPDAAWLPGGVRPGDLGDDEARAYEAVGAGLAVLRPLLADEELADSAAYILGWYPGDPESLRALATRDSPAAVVAIGLLGRPEGVPIAERAMTDDRPGMRWAGAVALARLRGAEAGAAVRDELLGWAASAREADHFVPYLEGDLAGYALLSLPLIGEDALEPALARLRQSTDVAALTAVEVALRAAFPAGPIAAGTPFTALTARQQRLVGVLAGHEPDLGNVSLAISDYGLPHGPERLTAYAHPAEPATHDGR</sequence>
<evidence type="ECO:0000313" key="1">
    <source>
        <dbReference type="EMBL" id="MBM2614190.1"/>
    </source>
</evidence>
<dbReference type="Gene3D" id="1.25.10.10">
    <property type="entry name" value="Leucine-rich Repeat Variant"/>
    <property type="match status" value="1"/>
</dbReference>
<protein>
    <recommendedName>
        <fullName evidence="3">HEAT repeat domain-containing protein</fullName>
    </recommendedName>
</protein>
<evidence type="ECO:0000313" key="2">
    <source>
        <dbReference type="Proteomes" id="UP000632138"/>
    </source>
</evidence>